<dbReference type="InterPro" id="IPR004090">
    <property type="entry name" value="Chemotax_Me-accpt_rcpt"/>
</dbReference>
<dbReference type="Pfam" id="PF00015">
    <property type="entry name" value="MCPsignal"/>
    <property type="match status" value="1"/>
</dbReference>
<dbReference type="PROSITE" id="PS50885">
    <property type="entry name" value="HAMP"/>
    <property type="match status" value="1"/>
</dbReference>
<dbReference type="GO" id="GO:0016020">
    <property type="term" value="C:membrane"/>
    <property type="evidence" value="ECO:0007669"/>
    <property type="project" value="InterPro"/>
</dbReference>
<dbReference type="PANTHER" id="PTHR32089">
    <property type="entry name" value="METHYL-ACCEPTING CHEMOTAXIS PROTEIN MCPB"/>
    <property type="match status" value="1"/>
</dbReference>
<evidence type="ECO:0000256" key="2">
    <source>
        <dbReference type="ARBA" id="ARBA00029447"/>
    </source>
</evidence>
<protein>
    <submittedName>
        <fullName evidence="6">Methyl accepting chemotaxis protein</fullName>
    </submittedName>
</protein>
<feature type="domain" description="HAMP" evidence="5">
    <location>
        <begin position="18"/>
        <end position="64"/>
    </location>
</feature>
<dbReference type="Gene3D" id="1.10.287.950">
    <property type="entry name" value="Methyl-accepting chemotaxis protein"/>
    <property type="match status" value="1"/>
</dbReference>
<keyword evidence="7" id="KW-1185">Reference proteome</keyword>
<evidence type="ECO:0000313" key="6">
    <source>
        <dbReference type="EMBL" id="ACG76859.1"/>
    </source>
</evidence>
<dbReference type="HOGENOM" id="CLU_000445_107_27_5"/>
<evidence type="ECO:0000259" key="4">
    <source>
        <dbReference type="PROSITE" id="PS50111"/>
    </source>
</evidence>
<dbReference type="PANTHER" id="PTHR32089:SF112">
    <property type="entry name" value="LYSOZYME-LIKE PROTEIN-RELATED"/>
    <property type="match status" value="1"/>
</dbReference>
<dbReference type="STRING" id="450851.PHZ_c0445"/>
<dbReference type="AlphaFoldDB" id="B4REB7"/>
<dbReference type="InterPro" id="IPR003660">
    <property type="entry name" value="HAMP_dom"/>
</dbReference>
<dbReference type="GO" id="GO:0004888">
    <property type="term" value="F:transmembrane signaling receptor activity"/>
    <property type="evidence" value="ECO:0007669"/>
    <property type="project" value="InterPro"/>
</dbReference>
<dbReference type="InterPro" id="IPR004089">
    <property type="entry name" value="MCPsignal_dom"/>
</dbReference>
<evidence type="ECO:0000259" key="5">
    <source>
        <dbReference type="PROSITE" id="PS50885"/>
    </source>
</evidence>
<dbReference type="PROSITE" id="PS50111">
    <property type="entry name" value="CHEMOTAXIS_TRANSDUC_2"/>
    <property type="match status" value="1"/>
</dbReference>
<dbReference type="RefSeq" id="WP_012521007.1">
    <property type="nucleotide sequence ID" value="NC_011144.1"/>
</dbReference>
<gene>
    <name evidence="6" type="ordered locus">PHZ_c0445</name>
</gene>
<proteinExistence type="inferred from homology"/>
<dbReference type="GO" id="GO:0007165">
    <property type="term" value="P:signal transduction"/>
    <property type="evidence" value="ECO:0007669"/>
    <property type="project" value="UniProtKB-KW"/>
</dbReference>
<dbReference type="PRINTS" id="PR00260">
    <property type="entry name" value="CHEMTRNSDUCR"/>
</dbReference>
<keyword evidence="1 3" id="KW-0807">Transducer</keyword>
<evidence type="ECO:0000256" key="1">
    <source>
        <dbReference type="ARBA" id="ARBA00023224"/>
    </source>
</evidence>
<name>B4REB7_PHEZH</name>
<evidence type="ECO:0000313" key="7">
    <source>
        <dbReference type="Proteomes" id="UP000001868"/>
    </source>
</evidence>
<dbReference type="GO" id="GO:0006935">
    <property type="term" value="P:chemotaxis"/>
    <property type="evidence" value="ECO:0007669"/>
    <property type="project" value="InterPro"/>
</dbReference>
<comment type="similarity">
    <text evidence="2">Belongs to the methyl-accepting chemotaxis (MCP) protein family.</text>
</comment>
<organism evidence="6 7">
    <name type="scientific">Phenylobacterium zucineum (strain HLK1)</name>
    <dbReference type="NCBI Taxonomy" id="450851"/>
    <lineage>
        <taxon>Bacteria</taxon>
        <taxon>Pseudomonadati</taxon>
        <taxon>Pseudomonadota</taxon>
        <taxon>Alphaproteobacteria</taxon>
        <taxon>Caulobacterales</taxon>
        <taxon>Caulobacteraceae</taxon>
        <taxon>Phenylobacterium</taxon>
    </lineage>
</organism>
<feature type="domain" description="Methyl-accepting transducer" evidence="4">
    <location>
        <begin position="129"/>
        <end position="365"/>
    </location>
</feature>
<evidence type="ECO:0000256" key="3">
    <source>
        <dbReference type="PROSITE-ProRule" id="PRU00284"/>
    </source>
</evidence>
<dbReference type="KEGG" id="pzu:PHZ_c0445"/>
<dbReference type="EMBL" id="CP000747">
    <property type="protein sequence ID" value="ACG76859.1"/>
    <property type="molecule type" value="Genomic_DNA"/>
</dbReference>
<dbReference type="Proteomes" id="UP000001868">
    <property type="component" value="Chromosome"/>
</dbReference>
<dbReference type="SUPFAM" id="SSF58104">
    <property type="entry name" value="Methyl-accepting chemotaxis protein (MCP) signaling domain"/>
    <property type="match status" value="1"/>
</dbReference>
<sequence>MTSTSSAADAPSCAACFEAIGRVLQQAARGDLEGRVSPLPEDAEAREVAEALNALLDLTDAYVRESRAALQHVAEGVYYRRVMEQGLLGSFGQAAGVINQAMKAMGDKVAGVEALRGSLLQIADEVASSAGAVETSAQGLAELVGRVRQSAAAIDGSARNTNENVSGVVAATEQLSASISGVGSLAGSTSQVSRDVVDRARTTAQAMVELQDASEQINAVVALIREVASQTNLLSLNAMIEATRAGDAGRGFAVVAGEVKALARQTGEATVDITHQIQSVQELTRQASAAISGVQPIVDQLASMAEQVSVAVEQQSEATQEISGHIHQAAEGAREVAGEIGEITEAIGGADQAAQEMFAAAQMVAGQATRLRAELDGYLGGSAP</sequence>
<dbReference type="SMART" id="SM00283">
    <property type="entry name" value="MA"/>
    <property type="match status" value="1"/>
</dbReference>
<dbReference type="OrthoDB" id="7295762at2"/>
<dbReference type="eggNOG" id="COG0840">
    <property type="taxonomic scope" value="Bacteria"/>
</dbReference>
<accession>B4REB7</accession>
<reference evidence="6 7" key="1">
    <citation type="journal article" date="2008" name="BMC Genomics">
        <title>Complete genome of Phenylobacterium zucineum - a novel facultative intracellular bacterium isolated from human erythroleukemia cell line K562.</title>
        <authorList>
            <person name="Luo Y."/>
            <person name="Xu X."/>
            <person name="Ding Z."/>
            <person name="Liu Z."/>
            <person name="Zhang B."/>
            <person name="Yan Z."/>
            <person name="Sun J."/>
            <person name="Hu S."/>
            <person name="Hu X."/>
        </authorList>
    </citation>
    <scope>NUCLEOTIDE SEQUENCE [LARGE SCALE GENOMIC DNA]</scope>
    <source>
        <strain evidence="6 7">HLK1</strain>
    </source>
</reference>